<name>A0A914DUC6_9BILA</name>
<feature type="transmembrane region" description="Helical" evidence="1">
    <location>
        <begin position="91"/>
        <end position="114"/>
    </location>
</feature>
<dbReference type="InterPro" id="IPR019422">
    <property type="entry name" value="7TM_GPCR_serpentine_rcpt_Srh"/>
</dbReference>
<dbReference type="WBParaSite" id="ACRNAN_scaffold4160.g20282.t1">
    <property type="protein sequence ID" value="ACRNAN_scaffold4160.g20282.t1"/>
    <property type="gene ID" value="ACRNAN_scaffold4160.g20282"/>
</dbReference>
<keyword evidence="1" id="KW-0812">Transmembrane</keyword>
<accession>A0A914DUC6</accession>
<organism evidence="2 3">
    <name type="scientific">Acrobeloides nanus</name>
    <dbReference type="NCBI Taxonomy" id="290746"/>
    <lineage>
        <taxon>Eukaryota</taxon>
        <taxon>Metazoa</taxon>
        <taxon>Ecdysozoa</taxon>
        <taxon>Nematoda</taxon>
        <taxon>Chromadorea</taxon>
        <taxon>Rhabditida</taxon>
        <taxon>Tylenchina</taxon>
        <taxon>Cephalobomorpha</taxon>
        <taxon>Cephaloboidea</taxon>
        <taxon>Cephalobidae</taxon>
        <taxon>Acrobeloides</taxon>
    </lineage>
</organism>
<feature type="transmembrane region" description="Helical" evidence="1">
    <location>
        <begin position="213"/>
        <end position="234"/>
    </location>
</feature>
<evidence type="ECO:0000256" key="1">
    <source>
        <dbReference type="SAM" id="Phobius"/>
    </source>
</evidence>
<dbReference type="Proteomes" id="UP000887540">
    <property type="component" value="Unplaced"/>
</dbReference>
<keyword evidence="1" id="KW-0472">Membrane</keyword>
<evidence type="ECO:0000313" key="2">
    <source>
        <dbReference type="Proteomes" id="UP000887540"/>
    </source>
</evidence>
<proteinExistence type="predicted"/>
<dbReference type="AlphaFoldDB" id="A0A914DUC6"/>
<evidence type="ECO:0000313" key="3">
    <source>
        <dbReference type="WBParaSite" id="ACRNAN_scaffold4160.g20282.t1"/>
    </source>
</evidence>
<sequence length="301" mass="34635">MKYFILNVAITNFLLVIIYFLFQPATLFPLVGGFCLGILGIFGTEGTYLSLEITCVIILNQIVSFSCLMWYQYAIMKGRGKLVEFIKNPKLFIGSYIAYMFIAVATTITFMRLARSEKETIFMDFGQNEPDLLGFIQTVFIRQPSTIGYSMKSNIWLRLCTFFLLFFIFCEIMGIIVFNVMTIKTIHSTVDIVTKKTLEMQIMFYKSTLIESIFVICFILSPFIFAALIMFSVINNMHLGIIFFNISPLSAPINYILVMILLKPYRMFFVTIFKKIKSGRIKDSSSAEQKIQIIVHKNSAY</sequence>
<feature type="transmembrane region" description="Helical" evidence="1">
    <location>
        <begin position="240"/>
        <end position="262"/>
    </location>
</feature>
<reference evidence="3" key="1">
    <citation type="submission" date="2022-11" db="UniProtKB">
        <authorList>
            <consortium name="WormBaseParasite"/>
        </authorList>
    </citation>
    <scope>IDENTIFICATION</scope>
</reference>
<keyword evidence="2" id="KW-1185">Reference proteome</keyword>
<feature type="transmembrane region" description="Helical" evidence="1">
    <location>
        <begin position="48"/>
        <end position="71"/>
    </location>
</feature>
<keyword evidence="1" id="KW-1133">Transmembrane helix</keyword>
<dbReference type="Pfam" id="PF10318">
    <property type="entry name" value="7TM_GPCR_Srh"/>
    <property type="match status" value="1"/>
</dbReference>
<feature type="transmembrane region" description="Helical" evidence="1">
    <location>
        <begin position="12"/>
        <end position="42"/>
    </location>
</feature>
<feature type="transmembrane region" description="Helical" evidence="1">
    <location>
        <begin position="155"/>
        <end position="178"/>
    </location>
</feature>
<protein>
    <submittedName>
        <fullName evidence="3">Uncharacterized protein</fullName>
    </submittedName>
</protein>